<dbReference type="GO" id="GO:1904047">
    <property type="term" value="F:S-adenosyl-L-methionine binding"/>
    <property type="evidence" value="ECO:0007669"/>
    <property type="project" value="TreeGrafter"/>
</dbReference>
<keyword evidence="4" id="KW-0808">Transferase</keyword>
<dbReference type="EMBL" id="CP018889">
    <property type="protein sequence ID" value="AUI69849.1"/>
    <property type="molecule type" value="Genomic_DNA"/>
</dbReference>
<dbReference type="GO" id="GO:0009007">
    <property type="term" value="F:site-specific DNA-methyltransferase (adenine-specific) activity"/>
    <property type="evidence" value="ECO:0007669"/>
    <property type="project" value="UniProtKB-EC"/>
</dbReference>
<evidence type="ECO:0000256" key="3">
    <source>
        <dbReference type="ARBA" id="ARBA00022603"/>
    </source>
</evidence>
<reference evidence="8" key="1">
    <citation type="submission" date="2016-12" db="EMBL/GenBank/DDBJ databases">
        <title>Complete Genome Sequence of Beggiatoa leptomitiformis D-401.</title>
        <authorList>
            <person name="Fomenkov A."/>
            <person name="Vincze T."/>
            <person name="Grabovich M."/>
            <person name="Anton B.P."/>
            <person name="Dubinina G."/>
            <person name="Orlova M."/>
            <person name="Belousova E."/>
            <person name="Roberts R.J."/>
        </authorList>
    </citation>
    <scope>NUCLEOTIDE SEQUENCE [LARGE SCALE GENOMIC DNA]</scope>
    <source>
        <strain evidence="8">D-401</strain>
    </source>
</reference>
<dbReference type="STRING" id="288004.AL038_09405"/>
<dbReference type="Gene3D" id="1.10.1020.10">
    <property type="entry name" value="Adenine-specific Methyltransferase, Domain 2"/>
    <property type="match status" value="1"/>
</dbReference>
<name>A0A2N9YHH3_9GAMM</name>
<evidence type="ECO:0000313" key="7">
    <source>
        <dbReference type="EMBL" id="AUI69849.1"/>
    </source>
</evidence>
<organism evidence="7 8">
    <name type="scientific">Beggiatoa leptomitoformis</name>
    <dbReference type="NCBI Taxonomy" id="288004"/>
    <lineage>
        <taxon>Bacteria</taxon>
        <taxon>Pseudomonadati</taxon>
        <taxon>Pseudomonadota</taxon>
        <taxon>Gammaproteobacteria</taxon>
        <taxon>Thiotrichales</taxon>
        <taxon>Thiotrichaceae</taxon>
        <taxon>Beggiatoa</taxon>
    </lineage>
</organism>
<dbReference type="REBASE" id="231375">
    <property type="entry name" value="M.Ble401ORF14895P"/>
</dbReference>
<sequence length="256" mass="29759">MYMNSFLSYVGGKSRLAEEIVKLIPPHNTYAEVFGGAGWVMFRKDPSKNEVINDINGDLIRTYRVIKFHYTEFIRQLRGVMISRDEFNRLLNQNIEHLTDVQRAIRYYYLNKTGYGGRMVKPTFPAYRTDPSRFNQFTLRKNLLQVSRRLARVCVENKTYQDFISLYDTSETVFYVDPPYYDCETYYGKGIFGKEDFSVLAGLLEGVKGKVIISINDRPEIRCIFANFHLREVATSYSLSGKTQAVSELIFTNFVP</sequence>
<dbReference type="PANTHER" id="PTHR30481:SF4">
    <property type="entry name" value="SITE-SPECIFIC DNA-METHYLTRANSFERASE (ADENINE-SPECIFIC)"/>
    <property type="match status" value="1"/>
</dbReference>
<dbReference type="PRINTS" id="PR00505">
    <property type="entry name" value="D12N6MTFRASE"/>
</dbReference>
<dbReference type="InterPro" id="IPR012327">
    <property type="entry name" value="MeTrfase_D12"/>
</dbReference>
<comment type="catalytic activity">
    <reaction evidence="6">
        <text>a 2'-deoxyadenosine in DNA + S-adenosyl-L-methionine = an N(6)-methyl-2'-deoxyadenosine in DNA + S-adenosyl-L-homocysteine + H(+)</text>
        <dbReference type="Rhea" id="RHEA:15197"/>
        <dbReference type="Rhea" id="RHEA-COMP:12418"/>
        <dbReference type="Rhea" id="RHEA-COMP:12419"/>
        <dbReference type="ChEBI" id="CHEBI:15378"/>
        <dbReference type="ChEBI" id="CHEBI:57856"/>
        <dbReference type="ChEBI" id="CHEBI:59789"/>
        <dbReference type="ChEBI" id="CHEBI:90615"/>
        <dbReference type="ChEBI" id="CHEBI:90616"/>
        <dbReference type="EC" id="2.1.1.72"/>
    </reaction>
</comment>
<dbReference type="GO" id="GO:0009307">
    <property type="term" value="P:DNA restriction-modification system"/>
    <property type="evidence" value="ECO:0007669"/>
    <property type="project" value="InterPro"/>
</dbReference>
<dbReference type="InterPro" id="IPR023095">
    <property type="entry name" value="Ade_MeTrfase_dom_2"/>
</dbReference>
<dbReference type="SUPFAM" id="SSF53335">
    <property type="entry name" value="S-adenosyl-L-methionine-dependent methyltransferases"/>
    <property type="match status" value="1"/>
</dbReference>
<dbReference type="EC" id="2.1.1.72" evidence="2"/>
<evidence type="ECO:0000256" key="1">
    <source>
        <dbReference type="ARBA" id="ARBA00006594"/>
    </source>
</evidence>
<accession>A0A2N9YHH3</accession>
<keyword evidence="3 7" id="KW-0489">Methyltransferase</keyword>
<dbReference type="PIRSF" id="PIRSF000398">
    <property type="entry name" value="M_m6A_EcoRV"/>
    <property type="match status" value="1"/>
</dbReference>
<dbReference type="PANTHER" id="PTHR30481">
    <property type="entry name" value="DNA ADENINE METHYLASE"/>
    <property type="match status" value="1"/>
</dbReference>
<keyword evidence="8" id="KW-1185">Reference proteome</keyword>
<proteinExistence type="inferred from homology"/>
<protein>
    <recommendedName>
        <fullName evidence="2">site-specific DNA-methyltransferase (adenine-specific)</fullName>
        <ecNumber evidence="2">2.1.1.72</ecNumber>
    </recommendedName>
</protein>
<evidence type="ECO:0000256" key="4">
    <source>
        <dbReference type="ARBA" id="ARBA00022679"/>
    </source>
</evidence>
<keyword evidence="5" id="KW-0949">S-adenosyl-L-methionine</keyword>
<evidence type="ECO:0000256" key="5">
    <source>
        <dbReference type="ARBA" id="ARBA00022691"/>
    </source>
</evidence>
<dbReference type="GO" id="GO:0032259">
    <property type="term" value="P:methylation"/>
    <property type="evidence" value="ECO:0007669"/>
    <property type="project" value="UniProtKB-KW"/>
</dbReference>
<dbReference type="GO" id="GO:0043565">
    <property type="term" value="F:sequence-specific DNA binding"/>
    <property type="evidence" value="ECO:0007669"/>
    <property type="project" value="TreeGrafter"/>
</dbReference>
<evidence type="ECO:0000256" key="6">
    <source>
        <dbReference type="ARBA" id="ARBA00047942"/>
    </source>
</evidence>
<dbReference type="InterPro" id="IPR029063">
    <property type="entry name" value="SAM-dependent_MTases_sf"/>
</dbReference>
<dbReference type="AlphaFoldDB" id="A0A2N9YHH3"/>
<dbReference type="Pfam" id="PF02086">
    <property type="entry name" value="MethyltransfD12"/>
    <property type="match status" value="1"/>
</dbReference>
<dbReference type="Gene3D" id="3.40.50.150">
    <property type="entry name" value="Vaccinia Virus protein VP39"/>
    <property type="match status" value="1"/>
</dbReference>
<evidence type="ECO:0000313" key="8">
    <source>
        <dbReference type="Proteomes" id="UP000234271"/>
    </source>
</evidence>
<gene>
    <name evidence="7" type="ORF">BLE401_14895</name>
</gene>
<evidence type="ECO:0000256" key="2">
    <source>
        <dbReference type="ARBA" id="ARBA00011900"/>
    </source>
</evidence>
<dbReference type="GO" id="GO:0006298">
    <property type="term" value="P:mismatch repair"/>
    <property type="evidence" value="ECO:0007669"/>
    <property type="project" value="TreeGrafter"/>
</dbReference>
<dbReference type="KEGG" id="blep:AL038_09405"/>
<dbReference type="Proteomes" id="UP000234271">
    <property type="component" value="Chromosome"/>
</dbReference>
<comment type="similarity">
    <text evidence="1">Belongs to the N(4)/N(6)-methyltransferase family.</text>
</comment>
<dbReference type="InterPro" id="IPR012263">
    <property type="entry name" value="M_m6A_EcoRV"/>
</dbReference>